<gene>
    <name evidence="3" type="ORF">URODEC1_LOCUS63956</name>
</gene>
<feature type="region of interest" description="Disordered" evidence="1">
    <location>
        <begin position="105"/>
        <end position="129"/>
    </location>
</feature>
<accession>A0ABC9BDT2</accession>
<feature type="transmembrane region" description="Helical" evidence="2">
    <location>
        <begin position="24"/>
        <end position="46"/>
    </location>
</feature>
<sequence length="206" mass="22168">MADIEAETVPPQGPPKRMATEAAALRWFLSLAADVAIFGFLATLWLSNAANAAAVAVRWACGEDSRAAAFVREFAKASSFTTALLFVAALLLPLRRRASRNAVTREIGGDEGRPATQSPENTRGRRRRDGLCGPVTTPILAFFLVLVAVGVLMEELAPAKGSCASRVGSMLTDIGCSFCFFIFSELLDQSEASIHQGELLLNRWVH</sequence>
<keyword evidence="2" id="KW-0812">Transmembrane</keyword>
<evidence type="ECO:0000313" key="4">
    <source>
        <dbReference type="Proteomes" id="UP001497457"/>
    </source>
</evidence>
<feature type="transmembrane region" description="Helical" evidence="2">
    <location>
        <begin position="74"/>
        <end position="92"/>
    </location>
</feature>
<evidence type="ECO:0000313" key="3">
    <source>
        <dbReference type="EMBL" id="CAL4998721.1"/>
    </source>
</evidence>
<proteinExistence type="predicted"/>
<keyword evidence="4" id="KW-1185">Reference proteome</keyword>
<evidence type="ECO:0000256" key="1">
    <source>
        <dbReference type="SAM" id="MobiDB-lite"/>
    </source>
</evidence>
<feature type="transmembrane region" description="Helical" evidence="2">
    <location>
        <begin position="131"/>
        <end position="153"/>
    </location>
</feature>
<dbReference type="AlphaFoldDB" id="A0ABC9BDT2"/>
<reference evidence="3 4" key="2">
    <citation type="submission" date="2024-10" db="EMBL/GenBank/DDBJ databases">
        <authorList>
            <person name="Ryan C."/>
        </authorList>
    </citation>
    <scope>NUCLEOTIDE SEQUENCE [LARGE SCALE GENOMIC DNA]</scope>
</reference>
<protein>
    <submittedName>
        <fullName evidence="3">Uncharacterized protein</fullName>
    </submittedName>
</protein>
<keyword evidence="2" id="KW-1133">Transmembrane helix</keyword>
<evidence type="ECO:0000256" key="2">
    <source>
        <dbReference type="SAM" id="Phobius"/>
    </source>
</evidence>
<organism evidence="3 4">
    <name type="scientific">Urochloa decumbens</name>
    <dbReference type="NCBI Taxonomy" id="240449"/>
    <lineage>
        <taxon>Eukaryota</taxon>
        <taxon>Viridiplantae</taxon>
        <taxon>Streptophyta</taxon>
        <taxon>Embryophyta</taxon>
        <taxon>Tracheophyta</taxon>
        <taxon>Spermatophyta</taxon>
        <taxon>Magnoliopsida</taxon>
        <taxon>Liliopsida</taxon>
        <taxon>Poales</taxon>
        <taxon>Poaceae</taxon>
        <taxon>PACMAD clade</taxon>
        <taxon>Panicoideae</taxon>
        <taxon>Panicodae</taxon>
        <taxon>Paniceae</taxon>
        <taxon>Melinidinae</taxon>
        <taxon>Urochloa</taxon>
    </lineage>
</organism>
<keyword evidence="2" id="KW-0472">Membrane</keyword>
<dbReference type="EMBL" id="OZ075135">
    <property type="protein sequence ID" value="CAL4998721.1"/>
    <property type="molecule type" value="Genomic_DNA"/>
</dbReference>
<dbReference type="Proteomes" id="UP001497457">
    <property type="component" value="Chromosome 25rd"/>
</dbReference>
<name>A0ABC9BDT2_9POAL</name>
<reference evidence="4" key="1">
    <citation type="submission" date="2024-06" db="EMBL/GenBank/DDBJ databases">
        <authorList>
            <person name="Ryan C."/>
        </authorList>
    </citation>
    <scope>NUCLEOTIDE SEQUENCE [LARGE SCALE GENOMIC DNA]</scope>
</reference>